<protein>
    <submittedName>
        <fullName evidence="2">Uncharacterized protein</fullName>
    </submittedName>
</protein>
<accession>A0A7S2S811</accession>
<feature type="region of interest" description="Disordered" evidence="1">
    <location>
        <begin position="1"/>
        <end position="28"/>
    </location>
</feature>
<feature type="compositionally biased region" description="Basic and acidic residues" evidence="1">
    <location>
        <begin position="1"/>
        <end position="11"/>
    </location>
</feature>
<dbReference type="AlphaFoldDB" id="A0A7S2S811"/>
<evidence type="ECO:0000313" key="2">
    <source>
        <dbReference type="EMBL" id="CAD9690963.1"/>
    </source>
</evidence>
<reference evidence="2" key="1">
    <citation type="submission" date="2021-01" db="EMBL/GenBank/DDBJ databases">
        <authorList>
            <person name="Corre E."/>
            <person name="Pelletier E."/>
            <person name="Niang G."/>
            <person name="Scheremetjew M."/>
            <person name="Finn R."/>
            <person name="Kale V."/>
            <person name="Holt S."/>
            <person name="Cochrane G."/>
            <person name="Meng A."/>
            <person name="Brown T."/>
            <person name="Cohen L."/>
        </authorList>
    </citation>
    <scope>NUCLEOTIDE SEQUENCE</scope>
    <source>
        <strain evidence="2">CCMP1243</strain>
    </source>
</reference>
<proteinExistence type="predicted"/>
<sequence length="234" mass="24941">MSAEAHLDKENTGPVGGRGSPDAGAKSCGDAVFQVKGLPRSPLLRARLRRSPTPVEHAVPHALLSSGARRIAKSSKLTSASGAMPSVARVQAKHASPGPMTCRTLDWADEHKEESSDCSLSIPTPAPSTPALARSMRSGHVDPVASILFWCSEAHSNPSSTQESQPAHANLRGPETDEELHDEREGLSERRHQLVDLLLPGPGPFGLPRSISDDPMETKNFSQLIRPKPIPASL</sequence>
<feature type="region of interest" description="Disordered" evidence="1">
    <location>
        <begin position="114"/>
        <end position="134"/>
    </location>
</feature>
<gene>
    <name evidence="2" type="ORF">RMAR1173_LOCUS11620</name>
</gene>
<organism evidence="2">
    <name type="scientific">Rhizochromulina marina</name>
    <dbReference type="NCBI Taxonomy" id="1034831"/>
    <lineage>
        <taxon>Eukaryota</taxon>
        <taxon>Sar</taxon>
        <taxon>Stramenopiles</taxon>
        <taxon>Ochrophyta</taxon>
        <taxon>Dictyochophyceae</taxon>
        <taxon>Rhizochromulinales</taxon>
        <taxon>Rhizochromulina</taxon>
    </lineage>
</organism>
<evidence type="ECO:0000256" key="1">
    <source>
        <dbReference type="SAM" id="MobiDB-lite"/>
    </source>
</evidence>
<feature type="compositionally biased region" description="Basic and acidic residues" evidence="1">
    <location>
        <begin position="181"/>
        <end position="194"/>
    </location>
</feature>
<feature type="region of interest" description="Disordered" evidence="1">
    <location>
        <begin position="155"/>
        <end position="234"/>
    </location>
</feature>
<name>A0A7S2S811_9STRA</name>
<dbReference type="EMBL" id="HBHJ01017547">
    <property type="protein sequence ID" value="CAD9690963.1"/>
    <property type="molecule type" value="Transcribed_RNA"/>
</dbReference>
<feature type="compositionally biased region" description="Polar residues" evidence="1">
    <location>
        <begin position="155"/>
        <end position="167"/>
    </location>
</feature>